<dbReference type="EMBL" id="CYZH01000003">
    <property type="protein sequence ID" value="CUN72772.1"/>
    <property type="molecule type" value="Genomic_DNA"/>
</dbReference>
<accession>A0A173Z8N9</accession>
<reference evidence="1 2" key="1">
    <citation type="submission" date="2015-09" db="EMBL/GenBank/DDBJ databases">
        <authorList>
            <consortium name="Pathogen Informatics"/>
        </authorList>
    </citation>
    <scope>NUCLEOTIDE SEQUENCE [LARGE SCALE GENOMIC DNA]</scope>
    <source>
        <strain evidence="1 2">2789STDY5608840</strain>
    </source>
</reference>
<proteinExistence type="predicted"/>
<evidence type="ECO:0000313" key="1">
    <source>
        <dbReference type="EMBL" id="CUN72772.1"/>
    </source>
</evidence>
<dbReference type="AlphaFoldDB" id="A0A173Z8N9"/>
<dbReference type="STRING" id="338188.ERS852397_00743"/>
<gene>
    <name evidence="1" type="ORF">ERS852397_00743</name>
</gene>
<dbReference type="InterPro" id="IPR032342">
    <property type="entry name" value="DUF4861"/>
</dbReference>
<dbReference type="Pfam" id="PF16153">
    <property type="entry name" value="DUF4861"/>
    <property type="match status" value="1"/>
</dbReference>
<sequence>MTSVSSVVQVQKKKTTISLYRVKSSNSRLFYLPKIDSLLFFSTTFAERNTTYNINLRIMKKNLIILAFLLGGFHLSSQAQKQEKNITIEVHNNWNQAKTDAPIVINLHELHADFKIKSAVVMEGTNEVPSQLDDLDKDRKMDELAFVADLPAHGRKTFQVTLSSEKSTKTYPERVYADMFIADHRKGKHQRVQAITVPGSSNIYSMVRPHGPILESELVGYRLYFNEKQTPDIYGKFNKGLEIKESQFYPTDAQLAKGFGDDVLRVFDSCGPGALKGWNGQKATHITLVETRTERIISYGPVRAIAEIEVTGWKYQDTELNMMTRYTLYAGHRDLHIEAFFDEPLDKEVFCTGVQDIVGASKSFSDHKGLVGSWGTDWPVNDTVKYAKETVGLGTCIPQRYVQSEEKDKANFLYTITAPGNNYFQYHTTFTSMKETFGYKTPEAWFAYLRKWKEELAHPVTVKIKGIR</sequence>
<dbReference type="Proteomes" id="UP000095517">
    <property type="component" value="Unassembled WGS sequence"/>
</dbReference>
<organism evidence="1 2">
    <name type="scientific">Bacteroides finegoldii</name>
    <dbReference type="NCBI Taxonomy" id="338188"/>
    <lineage>
        <taxon>Bacteria</taxon>
        <taxon>Pseudomonadati</taxon>
        <taxon>Bacteroidota</taxon>
        <taxon>Bacteroidia</taxon>
        <taxon>Bacteroidales</taxon>
        <taxon>Bacteroidaceae</taxon>
        <taxon>Bacteroides</taxon>
    </lineage>
</organism>
<evidence type="ECO:0000313" key="2">
    <source>
        <dbReference type="Proteomes" id="UP000095517"/>
    </source>
</evidence>
<dbReference type="GO" id="GO:0005975">
    <property type="term" value="P:carbohydrate metabolic process"/>
    <property type="evidence" value="ECO:0007669"/>
    <property type="project" value="InterPro"/>
</dbReference>
<dbReference type="GO" id="GO:0003824">
    <property type="term" value="F:catalytic activity"/>
    <property type="evidence" value="ECO:0007669"/>
    <property type="project" value="InterPro"/>
</dbReference>
<dbReference type="GO" id="GO:0030246">
    <property type="term" value="F:carbohydrate binding"/>
    <property type="evidence" value="ECO:0007669"/>
    <property type="project" value="InterPro"/>
</dbReference>
<name>A0A173Z8N9_9BACE</name>
<dbReference type="SUPFAM" id="SSF74650">
    <property type="entry name" value="Galactose mutarotase-like"/>
    <property type="match status" value="1"/>
</dbReference>
<evidence type="ECO:0008006" key="3">
    <source>
        <dbReference type="Google" id="ProtNLM"/>
    </source>
</evidence>
<dbReference type="InterPro" id="IPR011013">
    <property type="entry name" value="Gal_mutarotase_sf_dom"/>
</dbReference>
<protein>
    <recommendedName>
        <fullName evidence="3">DUF4861 domain-containing protein</fullName>
    </recommendedName>
</protein>